<evidence type="ECO:0000259" key="1">
    <source>
        <dbReference type="SMART" id="SM00849"/>
    </source>
</evidence>
<protein>
    <submittedName>
        <fullName evidence="2">MBL fold metallo-hydrolase</fullName>
    </submittedName>
</protein>
<dbReference type="InterPro" id="IPR001279">
    <property type="entry name" value="Metallo-B-lactamas"/>
</dbReference>
<evidence type="ECO:0000313" key="3">
    <source>
        <dbReference type="Proteomes" id="UP001156682"/>
    </source>
</evidence>
<comment type="caution">
    <text evidence="2">The sequence shown here is derived from an EMBL/GenBank/DDBJ whole genome shotgun (WGS) entry which is preliminary data.</text>
</comment>
<sequence length="263" mass="28679">MIKSCHIRFASLGSGSKGNATLVSYGRTHLLIDCGFAMKETTRRLGRLGLAPEQLTAVLITHEHGDHIGGAGALVRRYQLPLYTTNGTKLSGRLNGEVPDWRPINPEHSFAINDLEVCPVTVPHDAREPVQFVIGDGANRLGVLTDLGSITPHIVRHFKNCQALVLEANHDPAMLAKGPYPASLKRRVGGDFGHLSNQQAADLLAQIETDKLSHLVASHLSEQNNDPYLACSTIAKAVNTTPDWITLANQEEGFGWRDIQPYN</sequence>
<evidence type="ECO:0000313" key="2">
    <source>
        <dbReference type="EMBL" id="GLR63628.1"/>
    </source>
</evidence>
<dbReference type="SMART" id="SM00849">
    <property type="entry name" value="Lactamase_B"/>
    <property type="match status" value="1"/>
</dbReference>
<gene>
    <name evidence="2" type="ORF">GCM10007878_10630</name>
</gene>
<accession>A0ABQ5ZX26</accession>
<dbReference type="SUPFAM" id="SSF56281">
    <property type="entry name" value="Metallo-hydrolase/oxidoreductase"/>
    <property type="match status" value="1"/>
</dbReference>
<dbReference type="Proteomes" id="UP001156682">
    <property type="component" value="Unassembled WGS sequence"/>
</dbReference>
<proteinExistence type="predicted"/>
<dbReference type="Gene3D" id="3.60.15.10">
    <property type="entry name" value="Ribonuclease Z/Hydroxyacylglutathione hydrolase-like"/>
    <property type="match status" value="1"/>
</dbReference>
<dbReference type="PANTHER" id="PTHR47619">
    <property type="entry name" value="METALLO-HYDROLASE YYCJ-RELATED"/>
    <property type="match status" value="1"/>
</dbReference>
<dbReference type="Pfam" id="PF12706">
    <property type="entry name" value="Lactamase_B_2"/>
    <property type="match status" value="1"/>
</dbReference>
<organism evidence="2 3">
    <name type="scientific">Marinospirillum insulare</name>
    <dbReference type="NCBI Taxonomy" id="217169"/>
    <lineage>
        <taxon>Bacteria</taxon>
        <taxon>Pseudomonadati</taxon>
        <taxon>Pseudomonadota</taxon>
        <taxon>Gammaproteobacteria</taxon>
        <taxon>Oceanospirillales</taxon>
        <taxon>Oceanospirillaceae</taxon>
        <taxon>Marinospirillum</taxon>
    </lineage>
</organism>
<dbReference type="RefSeq" id="WP_342665779.1">
    <property type="nucleotide sequence ID" value="NZ_BSOR01000016.1"/>
</dbReference>
<dbReference type="InterPro" id="IPR036866">
    <property type="entry name" value="RibonucZ/Hydroxyglut_hydro"/>
</dbReference>
<dbReference type="InterPro" id="IPR052533">
    <property type="entry name" value="WalJ/YycJ-like"/>
</dbReference>
<keyword evidence="3" id="KW-1185">Reference proteome</keyword>
<feature type="domain" description="Metallo-beta-lactamase" evidence="1">
    <location>
        <begin position="17"/>
        <end position="194"/>
    </location>
</feature>
<dbReference type="EMBL" id="BSOR01000016">
    <property type="protein sequence ID" value="GLR63628.1"/>
    <property type="molecule type" value="Genomic_DNA"/>
</dbReference>
<reference evidence="3" key="1">
    <citation type="journal article" date="2019" name="Int. J. Syst. Evol. Microbiol.">
        <title>The Global Catalogue of Microorganisms (GCM) 10K type strain sequencing project: providing services to taxonomists for standard genome sequencing and annotation.</title>
        <authorList>
            <consortium name="The Broad Institute Genomics Platform"/>
            <consortium name="The Broad Institute Genome Sequencing Center for Infectious Disease"/>
            <person name="Wu L."/>
            <person name="Ma J."/>
        </authorList>
    </citation>
    <scope>NUCLEOTIDE SEQUENCE [LARGE SCALE GENOMIC DNA]</scope>
    <source>
        <strain evidence="3">NBRC 100033</strain>
    </source>
</reference>
<name>A0ABQ5ZX26_9GAMM</name>
<dbReference type="PANTHER" id="PTHR47619:SF1">
    <property type="entry name" value="EXODEOXYRIBONUCLEASE WALJ"/>
    <property type="match status" value="1"/>
</dbReference>